<dbReference type="RefSeq" id="WP_148809976.1">
    <property type="nucleotide sequence ID" value="NZ_CP042243.1"/>
</dbReference>
<dbReference type="InterPro" id="IPR012854">
    <property type="entry name" value="Cu_amine_oxidase-like_N"/>
</dbReference>
<dbReference type="KEGG" id="crs:FQB35_11180"/>
<organism evidence="2 3">
    <name type="scientific">Crassaminicella thermophila</name>
    <dbReference type="NCBI Taxonomy" id="2599308"/>
    <lineage>
        <taxon>Bacteria</taxon>
        <taxon>Bacillati</taxon>
        <taxon>Bacillota</taxon>
        <taxon>Clostridia</taxon>
        <taxon>Eubacteriales</taxon>
        <taxon>Clostridiaceae</taxon>
        <taxon>Crassaminicella</taxon>
    </lineage>
</organism>
<protein>
    <recommendedName>
        <fullName evidence="1">Copper amine oxidase-like N-terminal domain-containing protein</fullName>
    </recommendedName>
</protein>
<gene>
    <name evidence="2" type="ORF">FQB35_11180</name>
</gene>
<dbReference type="SUPFAM" id="SSF55383">
    <property type="entry name" value="Copper amine oxidase, domain N"/>
    <property type="match status" value="1"/>
</dbReference>
<dbReference type="SUPFAM" id="SSF51445">
    <property type="entry name" value="(Trans)glycosidases"/>
    <property type="match status" value="1"/>
</dbReference>
<proteinExistence type="predicted"/>
<dbReference type="OrthoDB" id="9797709at2"/>
<accession>A0A5C0SFA0</accession>
<sequence length="846" mass="99281">MINSKAIKKELLLIIFFLLIFTKATWAAKNEFLTRMDIIIVSNDNTKGTELQYKNIFHTISLDSKTIKLSELDDFDLTNVKLLVLPASVSKNLHSSLEEKILEEVHKGLNVIIEEKSNLIEKFGINFSQEFVWINAILDTNHKNLPIHWPEKIKIEKFNPHNLTIFCMGNEEKVEKKEDETFIFHKYKEEGIPVIVGGSYGEGKFLYMAATLDEVSRHGYTRFPFFHEIIIDYFDCKPKVSRKQLIAYMDWGYHYFENPDELAKKLKNYGITQIHFSGWYPLEETKDFLNRFIDACHSNGIYVCCWLELPMVTEDFWNEHPEWREKTALENDAKIDWRYLMALEIPECMKAVQLEIKKLLNQFDWDGVDLAEIYFESPDLGFDYPDSFTPMSDIVRKEFKAKYGVDPIKIFDPEDKHYKEKDLNAFKNFVQYRTDLCTKLNQEMIMFLKNKENFNKNLDLIVTQIDTFFAEKMEEDIGVDTDALLDLQKEFDFIFQVEDPFPLWDLGPDRYAKIGQSYKEKTKEHRKINVDINIVERTYTQWPNPKQIGLEFLMLLAEASKNFNQVCIYAVNSPYPFDYAYAPYALASSVKMHEKRANFYEFSSSFPFIFHIETKGKNFYLNQNLWPCIKDNGVIIPAGDHTLSFEKNDHNKNKLYITGINGDINNCSYKDNNIFIQYSENKKVFITLNKYPAKIDFNGVVKDLPIFYNDEGFTVICPPGNNTVIFYDEMIKQPTVFIDNKIIDFSTYYIKDGHILYPLDEILYEMKAGYTWNIKEQSLSAEKNGYVLWCQVGNKKARANGNDFLLEVPLVFYNNHVMAPLRFIAESLNYDVYWIPENKVIKIISK</sequence>
<feature type="domain" description="Copper amine oxidase-like N-terminal" evidence="1">
    <location>
        <begin position="747"/>
        <end position="843"/>
    </location>
</feature>
<dbReference type="InterPro" id="IPR017853">
    <property type="entry name" value="GH"/>
</dbReference>
<evidence type="ECO:0000313" key="3">
    <source>
        <dbReference type="Proteomes" id="UP000324646"/>
    </source>
</evidence>
<dbReference type="Gene3D" id="3.30.457.10">
    <property type="entry name" value="Copper amine oxidase-like, N-terminal domain"/>
    <property type="match status" value="1"/>
</dbReference>
<dbReference type="Proteomes" id="UP000324646">
    <property type="component" value="Chromosome"/>
</dbReference>
<name>A0A5C0SFA0_CRATE</name>
<reference evidence="2 3" key="1">
    <citation type="submission" date="2019-07" db="EMBL/GenBank/DDBJ databases">
        <title>Complete genome of Crassaminicella thermophila SY095.</title>
        <authorList>
            <person name="Li X."/>
        </authorList>
    </citation>
    <scope>NUCLEOTIDE SEQUENCE [LARGE SCALE GENOMIC DNA]</scope>
    <source>
        <strain evidence="2 3">SY095</strain>
    </source>
</reference>
<dbReference type="Pfam" id="PF07833">
    <property type="entry name" value="Cu_amine_oxidN1"/>
    <property type="match status" value="1"/>
</dbReference>
<dbReference type="InterPro" id="IPR036582">
    <property type="entry name" value="Mao_N_sf"/>
</dbReference>
<evidence type="ECO:0000313" key="2">
    <source>
        <dbReference type="EMBL" id="QEK12840.1"/>
    </source>
</evidence>
<dbReference type="Gene3D" id="3.20.20.80">
    <property type="entry name" value="Glycosidases"/>
    <property type="match status" value="1"/>
</dbReference>
<dbReference type="AlphaFoldDB" id="A0A5C0SFA0"/>
<dbReference type="EMBL" id="CP042243">
    <property type="protein sequence ID" value="QEK12840.1"/>
    <property type="molecule type" value="Genomic_DNA"/>
</dbReference>
<keyword evidence="3" id="KW-1185">Reference proteome</keyword>
<evidence type="ECO:0000259" key="1">
    <source>
        <dbReference type="Pfam" id="PF07833"/>
    </source>
</evidence>